<accession>A0A7J4ZT81</accession>
<keyword evidence="4" id="KW-0238">DNA-binding</keyword>
<dbReference type="GO" id="GO:0004803">
    <property type="term" value="F:transposase activity"/>
    <property type="evidence" value="ECO:0007669"/>
    <property type="project" value="InterPro"/>
</dbReference>
<proteinExistence type="inferred from homology"/>
<evidence type="ECO:0000256" key="1">
    <source>
        <dbReference type="ARBA" id="ARBA00002190"/>
    </source>
</evidence>
<gene>
    <name evidence="7" type="ORF">F6V25_05990</name>
</gene>
<feature type="compositionally biased region" description="Basic residues" evidence="6">
    <location>
        <begin position="47"/>
        <end position="57"/>
    </location>
</feature>
<feature type="region of interest" description="Disordered" evidence="6">
    <location>
        <begin position="31"/>
        <end position="57"/>
    </location>
</feature>
<dbReference type="InterPro" id="IPR001207">
    <property type="entry name" value="Transposase_mutator"/>
</dbReference>
<evidence type="ECO:0000256" key="2">
    <source>
        <dbReference type="ARBA" id="ARBA00010961"/>
    </source>
</evidence>
<name>A0A7J4ZT81_9BACT</name>
<evidence type="ECO:0000256" key="4">
    <source>
        <dbReference type="ARBA" id="ARBA00023125"/>
    </source>
</evidence>
<dbReference type="GO" id="GO:0006313">
    <property type="term" value="P:DNA transposition"/>
    <property type="evidence" value="ECO:0007669"/>
    <property type="project" value="InterPro"/>
</dbReference>
<comment type="function">
    <text evidence="1">Required for the transposition of the insertion element.</text>
</comment>
<evidence type="ECO:0000313" key="8">
    <source>
        <dbReference type="Proteomes" id="UP000420562"/>
    </source>
</evidence>
<dbReference type="EMBL" id="VZQZ01000003">
    <property type="protein sequence ID" value="KAB0666025.1"/>
    <property type="molecule type" value="Genomic_DNA"/>
</dbReference>
<keyword evidence="8" id="KW-1185">Reference proteome</keyword>
<keyword evidence="3" id="KW-0815">Transposition</keyword>
<reference evidence="7 8" key="1">
    <citation type="submission" date="2019-09" db="EMBL/GenBank/DDBJ databases">
        <title>Geobacter sp. Red96, a novel strain isolated from paddy soil.</title>
        <authorList>
            <person name="Xu Z."/>
            <person name="Masuda Y."/>
            <person name="Itoh H."/>
            <person name="Senoo K."/>
        </authorList>
    </citation>
    <scope>NUCLEOTIDE SEQUENCE [LARGE SCALE GENOMIC DNA]</scope>
    <source>
        <strain evidence="7 8">Red96</strain>
    </source>
</reference>
<organism evidence="7 8">
    <name type="scientific">Oryzomonas japonica</name>
    <dbReference type="NCBI Taxonomy" id="2603858"/>
    <lineage>
        <taxon>Bacteria</taxon>
        <taxon>Pseudomonadati</taxon>
        <taxon>Thermodesulfobacteriota</taxon>
        <taxon>Desulfuromonadia</taxon>
        <taxon>Geobacterales</taxon>
        <taxon>Geobacteraceae</taxon>
        <taxon>Oryzomonas</taxon>
    </lineage>
</organism>
<evidence type="ECO:0008006" key="9">
    <source>
        <dbReference type="Google" id="ProtNLM"/>
    </source>
</evidence>
<dbReference type="Pfam" id="PF00872">
    <property type="entry name" value="Transposase_mut"/>
    <property type="match status" value="1"/>
</dbReference>
<protein>
    <recommendedName>
        <fullName evidence="9">Transposase</fullName>
    </recommendedName>
</protein>
<evidence type="ECO:0000256" key="3">
    <source>
        <dbReference type="ARBA" id="ARBA00022578"/>
    </source>
</evidence>
<sequence>MIGENGLLKELAKRLLEQAMQVEMTDHLGYANNAPVGKNSGNSRNGNYRKKVKGDFG</sequence>
<dbReference type="GO" id="GO:0003677">
    <property type="term" value="F:DNA binding"/>
    <property type="evidence" value="ECO:0007669"/>
    <property type="project" value="UniProtKB-KW"/>
</dbReference>
<comment type="caution">
    <text evidence="7">The sequence shown here is derived from an EMBL/GenBank/DDBJ whole genome shotgun (WGS) entry which is preliminary data.</text>
</comment>
<dbReference type="AlphaFoldDB" id="A0A7J4ZT81"/>
<evidence type="ECO:0000256" key="5">
    <source>
        <dbReference type="ARBA" id="ARBA00023172"/>
    </source>
</evidence>
<evidence type="ECO:0000256" key="6">
    <source>
        <dbReference type="SAM" id="MobiDB-lite"/>
    </source>
</evidence>
<dbReference type="Proteomes" id="UP000420562">
    <property type="component" value="Unassembled WGS sequence"/>
</dbReference>
<evidence type="ECO:0000313" key="7">
    <source>
        <dbReference type="EMBL" id="KAB0666025.1"/>
    </source>
</evidence>
<comment type="similarity">
    <text evidence="2">Belongs to the transposase mutator family.</text>
</comment>
<keyword evidence="5" id="KW-0233">DNA recombination</keyword>